<evidence type="ECO:0000256" key="10">
    <source>
        <dbReference type="ARBA" id="ARBA00023054"/>
    </source>
</evidence>
<dbReference type="PANTHER" id="PTHR13034">
    <property type="entry name" value="DYNACTIN P62 SUBUNIT"/>
    <property type="match status" value="1"/>
</dbReference>
<dbReference type="Proteomes" id="UP000002320">
    <property type="component" value="Unassembled WGS sequence"/>
</dbReference>
<keyword evidence="8" id="KW-0832">Ubl conjugation</keyword>
<dbReference type="OrthoDB" id="283815at2759"/>
<accession>B0X570</accession>
<gene>
    <name evidence="18" type="primary">6047779</name>
    <name evidence="17" type="ORF">CpipJ_CPIJ014498</name>
</gene>
<dbReference type="AlphaFoldDB" id="B0X570"/>
<dbReference type="InParanoid" id="B0X570"/>
<dbReference type="HOGENOM" id="CLU_765621_0_0_1"/>
<evidence type="ECO:0000256" key="12">
    <source>
        <dbReference type="ARBA" id="ARBA00034776"/>
    </source>
</evidence>
<comment type="subunit">
    <text evidence="14">Subunit of dynactin, a multiprotein complex part of a tripartite complex with dynein and a adapter, such as BICDL1, BICD2 or HOOK3. The dynactin complex is built around ACTR1A/ACTB filament and consists of an actin-related filament composed of a shoulder domain, a pointed end and a barbed end. Its length is defined by its flexible shoulder domain. The soulder is composed of 2 DCTN1 subunits, 4 DCTN2 and 2 DCTN3. The 4 DCNT2 (via N-terminus) bind the ACTR1A filament and act as molecular rulers to determine the length. The pointed end is important for binding dynein-dynactin cargo adapters. Consists of 4 subunits: ACTR10, DCNT4, DCTN5 and DCTN6. The barbed end is composed of a CAPZA1:CAPZB heterodimers, which binds ACTR1A/ACTB filament and dynactin and stabilizes dynactin. Interacts with ATP7B, but not ATP7A, in a copper-dependent manner. Interacts with ANK2; this interaction is required for localization at costameres. Interacts with N4BP2L1.</text>
</comment>
<dbReference type="EMBL" id="DS232367">
    <property type="protein sequence ID" value="EDS40716.1"/>
    <property type="molecule type" value="Genomic_DNA"/>
</dbReference>
<evidence type="ECO:0000256" key="16">
    <source>
        <dbReference type="SAM" id="Phobius"/>
    </source>
</evidence>
<keyword evidence="16" id="KW-1133">Transmembrane helix</keyword>
<sequence>MGVRKRPTEKEQLLDKHERSDLRVDWDNIAILFFLYLLQGILMGLVAAILMMLQNRGASYKQQYGLYQIALYSMFVAVMVFFTRNSGRRRNVHDTAQHAKQSGRKLAHHRGDVDGRRADVAATAGEEGKKEEPPTAGNQWRQCSGRSRSTRLRLDLDCCCRLRRKTPKTSKFLSLAYRTRVTVSMILRQMGWTDSEEQIKATPSPINRSVAIEACDHNVTKSEYNPCSIKYRIAMFAAYHVPKVRFIRCEPLMFNQKAILLLKLINPTINDMTRASDFSRFHGSRVIREIRSSPHDHHDNGTDPNDEEERRMIEELKLSAEATISSSSSSLMLVGRGVE</sequence>
<evidence type="ECO:0000256" key="4">
    <source>
        <dbReference type="ARBA" id="ARBA00004657"/>
    </source>
</evidence>
<keyword evidence="6" id="KW-1017">Isopeptide bond</keyword>
<keyword evidence="10" id="KW-0175">Coiled coil</keyword>
<dbReference type="VEuPathDB" id="VectorBase:CQUJHB008564"/>
<feature type="region of interest" description="Disordered" evidence="15">
    <location>
        <begin position="121"/>
        <end position="144"/>
    </location>
</feature>
<evidence type="ECO:0000256" key="6">
    <source>
        <dbReference type="ARBA" id="ARBA00022499"/>
    </source>
</evidence>
<evidence type="ECO:0000313" key="19">
    <source>
        <dbReference type="Proteomes" id="UP000002320"/>
    </source>
</evidence>
<feature type="compositionally biased region" description="Basic and acidic residues" evidence="15">
    <location>
        <begin position="289"/>
        <end position="301"/>
    </location>
</feature>
<dbReference type="PANTHER" id="PTHR13034:SF2">
    <property type="entry name" value="DYNACTIN SUBUNIT 4"/>
    <property type="match status" value="1"/>
</dbReference>
<dbReference type="InterPro" id="IPR008603">
    <property type="entry name" value="DCTN4"/>
</dbReference>
<keyword evidence="16" id="KW-0812">Transmembrane</keyword>
<dbReference type="GO" id="GO:0030016">
    <property type="term" value="C:myofibril"/>
    <property type="evidence" value="ECO:0007669"/>
    <property type="project" value="UniProtKB-SubCell"/>
</dbReference>
<evidence type="ECO:0000256" key="9">
    <source>
        <dbReference type="ARBA" id="ARBA00022990"/>
    </source>
</evidence>
<keyword evidence="9" id="KW-0007">Acetylation</keyword>
<name>B0X570_CULQU</name>
<feature type="transmembrane region" description="Helical" evidence="16">
    <location>
        <begin position="29"/>
        <end position="53"/>
    </location>
</feature>
<dbReference type="eggNOG" id="KOG3574">
    <property type="taxonomic scope" value="Eukaryota"/>
</dbReference>
<comment type="similarity">
    <text evidence="12">Belongs to the dynactin subunit 4 family.</text>
</comment>
<keyword evidence="11" id="KW-0206">Cytoskeleton</keyword>
<comment type="subcellular location">
    <subcellularLocation>
        <location evidence="3">Cytoplasm</location>
        <location evidence="3">Cell cortex</location>
    </subcellularLocation>
    <subcellularLocation>
        <location evidence="1">Cytoplasm</location>
        <location evidence="1">Cytoskeleton</location>
        <location evidence="1">Microtubule organizing center</location>
        <location evidence="1">Centrosome</location>
    </subcellularLocation>
    <subcellularLocation>
        <location evidence="2">Cytoplasm</location>
        <location evidence="2">Cytoskeleton</location>
        <location evidence="2">Stress fiber</location>
    </subcellularLocation>
    <subcellularLocation>
        <location evidence="4">Cytoplasm</location>
        <location evidence="4">Myofibril</location>
    </subcellularLocation>
</comment>
<evidence type="ECO:0000256" key="1">
    <source>
        <dbReference type="ARBA" id="ARBA00004300"/>
    </source>
</evidence>
<dbReference type="VEuPathDB" id="VectorBase:CPIJ014498"/>
<dbReference type="EnsemblMetazoa" id="CPIJ014498-RA">
    <property type="protein sequence ID" value="CPIJ014498-PA"/>
    <property type="gene ID" value="CPIJ014498"/>
</dbReference>
<keyword evidence="19" id="KW-1185">Reference proteome</keyword>
<keyword evidence="7" id="KW-0597">Phosphoprotein</keyword>
<evidence type="ECO:0000256" key="7">
    <source>
        <dbReference type="ARBA" id="ARBA00022553"/>
    </source>
</evidence>
<reference evidence="17" key="1">
    <citation type="submission" date="2007-03" db="EMBL/GenBank/DDBJ databases">
        <title>Annotation of Culex pipiens quinquefasciatus.</title>
        <authorList>
            <consortium name="The Broad Institute Genome Sequencing Platform"/>
            <person name="Atkinson P.W."/>
            <person name="Hemingway J."/>
            <person name="Christensen B.M."/>
            <person name="Higgs S."/>
            <person name="Kodira C."/>
            <person name="Hannick L."/>
            <person name="Megy K."/>
            <person name="O'Leary S."/>
            <person name="Pearson M."/>
            <person name="Haas B.J."/>
            <person name="Mauceli E."/>
            <person name="Wortman J.R."/>
            <person name="Lee N.H."/>
            <person name="Guigo R."/>
            <person name="Stanke M."/>
            <person name="Alvarado L."/>
            <person name="Amedeo P."/>
            <person name="Antoine C.H."/>
            <person name="Arensburger P."/>
            <person name="Bidwell S.L."/>
            <person name="Crawford M."/>
            <person name="Camaro F."/>
            <person name="Devon K."/>
            <person name="Engels R."/>
            <person name="Hammond M."/>
            <person name="Howarth C."/>
            <person name="Koehrsen M."/>
            <person name="Lawson D."/>
            <person name="Montgomery P."/>
            <person name="Nene V."/>
            <person name="Nusbaum C."/>
            <person name="Puiu D."/>
            <person name="Romero-Severson J."/>
            <person name="Severson D.W."/>
            <person name="Shumway M."/>
            <person name="Sisk P."/>
            <person name="Stolte C."/>
            <person name="Zeng Q."/>
            <person name="Eisenstadt E."/>
            <person name="Fraser-Liggett C."/>
            <person name="Strausberg R."/>
            <person name="Galagan J."/>
            <person name="Birren B."/>
            <person name="Collins F.H."/>
        </authorList>
    </citation>
    <scope>NUCLEOTIDE SEQUENCE [LARGE SCALE GENOMIC DNA]</scope>
    <source>
        <strain evidence="17">JHB</strain>
    </source>
</reference>
<dbReference type="STRING" id="7176.B0X570"/>
<evidence type="ECO:0000256" key="8">
    <source>
        <dbReference type="ARBA" id="ARBA00022843"/>
    </source>
</evidence>
<proteinExistence type="inferred from homology"/>
<reference evidence="18" key="2">
    <citation type="submission" date="2020-05" db="UniProtKB">
        <authorList>
            <consortium name="EnsemblMetazoa"/>
        </authorList>
    </citation>
    <scope>IDENTIFICATION</scope>
    <source>
        <strain evidence="18">JHB</strain>
    </source>
</reference>
<protein>
    <recommendedName>
        <fullName evidence="13">Dynactin subunit 4</fullName>
    </recommendedName>
</protein>
<feature type="transmembrane region" description="Helical" evidence="16">
    <location>
        <begin position="65"/>
        <end position="83"/>
    </location>
</feature>
<evidence type="ECO:0000256" key="2">
    <source>
        <dbReference type="ARBA" id="ARBA00004529"/>
    </source>
</evidence>
<dbReference type="KEGG" id="cqu:CpipJ_CPIJ014498"/>
<dbReference type="eggNOG" id="KOG3896">
    <property type="taxonomic scope" value="Eukaryota"/>
</dbReference>
<dbReference type="GO" id="GO:0005869">
    <property type="term" value="C:dynactin complex"/>
    <property type="evidence" value="ECO:0007669"/>
    <property type="project" value="InterPro"/>
</dbReference>
<organism>
    <name type="scientific">Culex quinquefasciatus</name>
    <name type="common">Southern house mosquito</name>
    <name type="synonym">Culex pungens</name>
    <dbReference type="NCBI Taxonomy" id="7176"/>
    <lineage>
        <taxon>Eukaryota</taxon>
        <taxon>Metazoa</taxon>
        <taxon>Ecdysozoa</taxon>
        <taxon>Arthropoda</taxon>
        <taxon>Hexapoda</taxon>
        <taxon>Insecta</taxon>
        <taxon>Pterygota</taxon>
        <taxon>Neoptera</taxon>
        <taxon>Endopterygota</taxon>
        <taxon>Diptera</taxon>
        <taxon>Nematocera</taxon>
        <taxon>Culicoidea</taxon>
        <taxon>Culicidae</taxon>
        <taxon>Culicinae</taxon>
        <taxon>Culicini</taxon>
        <taxon>Culex</taxon>
        <taxon>Culex</taxon>
    </lineage>
</organism>
<keyword evidence="16" id="KW-0472">Membrane</keyword>
<dbReference type="VEuPathDB" id="VectorBase:CQUJHB014262"/>
<evidence type="ECO:0000256" key="11">
    <source>
        <dbReference type="ARBA" id="ARBA00023212"/>
    </source>
</evidence>
<dbReference type="GO" id="GO:0001725">
    <property type="term" value="C:stress fiber"/>
    <property type="evidence" value="ECO:0007669"/>
    <property type="project" value="UniProtKB-SubCell"/>
</dbReference>
<evidence type="ECO:0000256" key="15">
    <source>
        <dbReference type="SAM" id="MobiDB-lite"/>
    </source>
</evidence>
<feature type="region of interest" description="Disordered" evidence="15">
    <location>
        <begin position="91"/>
        <end position="110"/>
    </location>
</feature>
<dbReference type="GO" id="GO:0005938">
    <property type="term" value="C:cell cortex"/>
    <property type="evidence" value="ECO:0007669"/>
    <property type="project" value="UniProtKB-SubCell"/>
</dbReference>
<dbReference type="GO" id="GO:0005813">
    <property type="term" value="C:centrosome"/>
    <property type="evidence" value="ECO:0007669"/>
    <property type="project" value="UniProtKB-SubCell"/>
</dbReference>
<evidence type="ECO:0000256" key="13">
    <source>
        <dbReference type="ARBA" id="ARBA00034864"/>
    </source>
</evidence>
<evidence type="ECO:0000256" key="3">
    <source>
        <dbReference type="ARBA" id="ARBA00004544"/>
    </source>
</evidence>
<evidence type="ECO:0000256" key="14">
    <source>
        <dbReference type="ARBA" id="ARBA00093507"/>
    </source>
</evidence>
<keyword evidence="5" id="KW-0963">Cytoplasm</keyword>
<evidence type="ECO:0000313" key="18">
    <source>
        <dbReference type="EnsemblMetazoa" id="CPIJ014498-PA"/>
    </source>
</evidence>
<feature type="region of interest" description="Disordered" evidence="15">
    <location>
        <begin position="289"/>
        <end position="309"/>
    </location>
</feature>
<evidence type="ECO:0000313" key="17">
    <source>
        <dbReference type="EMBL" id="EDS40716.1"/>
    </source>
</evidence>
<evidence type="ECO:0000256" key="5">
    <source>
        <dbReference type="ARBA" id="ARBA00022490"/>
    </source>
</evidence>